<dbReference type="AlphaFoldDB" id="A0A178ZJQ3"/>
<reference evidence="2 3" key="1">
    <citation type="submission" date="2016-04" db="EMBL/GenBank/DDBJ databases">
        <title>Draft genome of Fonsecaea erecta CBS 125763.</title>
        <authorList>
            <person name="Weiss V.A."/>
            <person name="Vicente V.A."/>
            <person name="Raittz R.T."/>
            <person name="Moreno L.F."/>
            <person name="De Souza E.M."/>
            <person name="Pedrosa F.O."/>
            <person name="Steffens M.B."/>
            <person name="Faoro H."/>
            <person name="Tadra-Sfeir M.Z."/>
            <person name="Najafzadeh M.J."/>
            <person name="Felipe M.S."/>
            <person name="Teixeira M."/>
            <person name="Sun J."/>
            <person name="Xi L."/>
            <person name="Gomes R."/>
            <person name="De Azevedo C.M."/>
            <person name="Salgado C.G."/>
            <person name="Da Silva M.B."/>
            <person name="Nascimento M.F."/>
            <person name="Queiroz-Telles F."/>
            <person name="Attili D.S."/>
            <person name="Gorbushina A."/>
        </authorList>
    </citation>
    <scope>NUCLEOTIDE SEQUENCE [LARGE SCALE GENOMIC DNA]</scope>
    <source>
        <strain evidence="2 3">CBS 125763</strain>
    </source>
</reference>
<gene>
    <name evidence="2" type="ORF">AYL99_06934</name>
</gene>
<evidence type="ECO:0000313" key="2">
    <source>
        <dbReference type="EMBL" id="OAP59636.1"/>
    </source>
</evidence>
<dbReference type="GeneID" id="30011102"/>
<dbReference type="EMBL" id="LVYI01000005">
    <property type="protein sequence ID" value="OAP59636.1"/>
    <property type="molecule type" value="Genomic_DNA"/>
</dbReference>
<comment type="caution">
    <text evidence="2">The sequence shown here is derived from an EMBL/GenBank/DDBJ whole genome shotgun (WGS) entry which is preliminary data.</text>
</comment>
<dbReference type="Proteomes" id="UP000078343">
    <property type="component" value="Unassembled WGS sequence"/>
</dbReference>
<feature type="compositionally biased region" description="Basic and acidic residues" evidence="1">
    <location>
        <begin position="10"/>
        <end position="27"/>
    </location>
</feature>
<feature type="compositionally biased region" description="Polar residues" evidence="1">
    <location>
        <begin position="60"/>
        <end position="81"/>
    </location>
</feature>
<name>A0A178ZJQ3_9EURO</name>
<feature type="region of interest" description="Disordered" evidence="1">
    <location>
        <begin position="1"/>
        <end position="81"/>
    </location>
</feature>
<organism evidence="2 3">
    <name type="scientific">Fonsecaea erecta</name>
    <dbReference type="NCBI Taxonomy" id="1367422"/>
    <lineage>
        <taxon>Eukaryota</taxon>
        <taxon>Fungi</taxon>
        <taxon>Dikarya</taxon>
        <taxon>Ascomycota</taxon>
        <taxon>Pezizomycotina</taxon>
        <taxon>Eurotiomycetes</taxon>
        <taxon>Chaetothyriomycetidae</taxon>
        <taxon>Chaetothyriales</taxon>
        <taxon>Herpotrichiellaceae</taxon>
        <taxon>Fonsecaea</taxon>
    </lineage>
</organism>
<evidence type="ECO:0000256" key="1">
    <source>
        <dbReference type="SAM" id="MobiDB-lite"/>
    </source>
</evidence>
<evidence type="ECO:0000313" key="3">
    <source>
        <dbReference type="Proteomes" id="UP000078343"/>
    </source>
</evidence>
<dbReference type="RefSeq" id="XP_018693003.1">
    <property type="nucleotide sequence ID" value="XM_018838443.1"/>
</dbReference>
<proteinExistence type="predicted"/>
<protein>
    <submittedName>
        <fullName evidence="2">Uncharacterized protein</fullName>
    </submittedName>
</protein>
<keyword evidence="3" id="KW-1185">Reference proteome</keyword>
<dbReference type="OrthoDB" id="10627198at2759"/>
<feature type="region of interest" description="Disordered" evidence="1">
    <location>
        <begin position="182"/>
        <end position="202"/>
    </location>
</feature>
<sequence length="456" mass="50228">MPSSWMEEGEQFHHGHEHASHRNDSNEAHNPIGGASGSPAQFGSRVHPQTTSFSAHLPNNVDSFGTTHSPHSWGSRTPTTPISQERIQAMTVAAQYPDDIDRSRWVEARRPPNELDYSPAFSDSPLLPPSAAAARRHLSSDLDSLFEDSGSEEEEILYVLQRATTGAAEDGSVDAVLPHGHGHGHGHDHGHYHGHDSDQPSPCGLSRQLQGSLNVFTAEVEVETEDHDVGRLDDKIHSVRDEEGPQNQLPEQGPSCFNAHEGISYNLSAQNGELQEQPQIYVTVPAASSMAADRWSWIPSTAAAVVVQMVNGVGVSLIDVLVPIAIGIDPMAGIAIAERPLRRGRQGLVRPHIPVSVCIKVLARVFLAYVDVVTKSIRWRREESFYRLSHVSAKKDESVPAPRDLAAVAEKQSVYQTRRPLAVKKHRQSRYKQQQQHQRLGQHARNIVRCTSNSQK</sequence>
<accession>A0A178ZJQ3</accession>
<feature type="compositionally biased region" description="Basic and acidic residues" evidence="1">
    <location>
        <begin position="185"/>
        <end position="198"/>
    </location>
</feature>